<protein>
    <recommendedName>
        <fullName evidence="5">Plastid lipid-associated protein/fibrillin conserved domain-containing protein</fullName>
    </recommendedName>
</protein>
<feature type="chain" id="PRO_5044756830" description="Plastid lipid-associated protein/fibrillin conserved domain-containing protein" evidence="2">
    <location>
        <begin position="23"/>
        <end position="404"/>
    </location>
</feature>
<evidence type="ECO:0008006" key="5">
    <source>
        <dbReference type="Google" id="ProtNLM"/>
    </source>
</evidence>
<evidence type="ECO:0000313" key="3">
    <source>
        <dbReference type="EMBL" id="KAL3798269.1"/>
    </source>
</evidence>
<dbReference type="Proteomes" id="UP001516023">
    <property type="component" value="Unassembled WGS sequence"/>
</dbReference>
<keyword evidence="1" id="KW-0472">Membrane</keyword>
<gene>
    <name evidence="3" type="ORF">HJC23_000183</name>
</gene>
<evidence type="ECO:0000256" key="2">
    <source>
        <dbReference type="SAM" id="SignalP"/>
    </source>
</evidence>
<keyword evidence="4" id="KW-1185">Reference proteome</keyword>
<feature type="signal peptide" evidence="2">
    <location>
        <begin position="1"/>
        <end position="22"/>
    </location>
</feature>
<reference evidence="3 4" key="1">
    <citation type="journal article" date="2020" name="G3 (Bethesda)">
        <title>Improved Reference Genome for Cyclotella cryptica CCMP332, a Model for Cell Wall Morphogenesis, Salinity Adaptation, and Lipid Production in Diatoms (Bacillariophyta).</title>
        <authorList>
            <person name="Roberts W.R."/>
            <person name="Downey K.M."/>
            <person name="Ruck E.C."/>
            <person name="Traller J.C."/>
            <person name="Alverson A.J."/>
        </authorList>
    </citation>
    <scope>NUCLEOTIDE SEQUENCE [LARGE SCALE GENOMIC DNA]</scope>
    <source>
        <strain evidence="3 4">CCMP332</strain>
    </source>
</reference>
<accession>A0ABD3QE87</accession>
<evidence type="ECO:0000256" key="1">
    <source>
        <dbReference type="SAM" id="Phobius"/>
    </source>
</evidence>
<evidence type="ECO:0000313" key="4">
    <source>
        <dbReference type="Proteomes" id="UP001516023"/>
    </source>
</evidence>
<feature type="transmembrane region" description="Helical" evidence="1">
    <location>
        <begin position="371"/>
        <end position="393"/>
    </location>
</feature>
<keyword evidence="1" id="KW-1133">Transmembrane helix</keyword>
<sequence length="404" mass="44596">MVSHVPRLLVLGMASMQAVTGAAFVTTAKSSARKAPIRSLHRYHYRCSLNAGHDHILASYYDDDRSQHLKNLISNKDRRDDDISDAISALESSFHVSTNNTSTEDRTNTFNDLIGLYEVQYVLSSNKKNNPVGGKWTRSNGIAQKLFQTRKTFQHLLPFNETGLSRSIHSGNAVAEAINVLSLDALDGFLRVTVLLRGDAVPLSLEERVSMNANRTMTPLSDRAVRAYFDSPRVIFGKRRRRYDDGYSYLPLQLGPISNVVLDTTYYDDTMRIGMGGTSGTRFVFVRTSDGEAREYETLLSLPLANKRKIMSRLGLVMALSLCVAVSGDGMSNLGSKLLSRLSSTQSDVVNSVIQSVVGVFARATRRWLLIGLRVLAGISSFFTGLSMLLISFSSGGIEKDEMT</sequence>
<organism evidence="3 4">
    <name type="scientific">Cyclotella cryptica</name>
    <dbReference type="NCBI Taxonomy" id="29204"/>
    <lineage>
        <taxon>Eukaryota</taxon>
        <taxon>Sar</taxon>
        <taxon>Stramenopiles</taxon>
        <taxon>Ochrophyta</taxon>
        <taxon>Bacillariophyta</taxon>
        <taxon>Coscinodiscophyceae</taxon>
        <taxon>Thalassiosirophycidae</taxon>
        <taxon>Stephanodiscales</taxon>
        <taxon>Stephanodiscaceae</taxon>
        <taxon>Cyclotella</taxon>
    </lineage>
</organism>
<keyword evidence="2" id="KW-0732">Signal</keyword>
<dbReference type="EMBL" id="JABMIG020000047">
    <property type="protein sequence ID" value="KAL3798269.1"/>
    <property type="molecule type" value="Genomic_DNA"/>
</dbReference>
<name>A0ABD3QE87_9STRA</name>
<dbReference type="AlphaFoldDB" id="A0ABD3QE87"/>
<keyword evidence="1" id="KW-0812">Transmembrane</keyword>
<comment type="caution">
    <text evidence="3">The sequence shown here is derived from an EMBL/GenBank/DDBJ whole genome shotgun (WGS) entry which is preliminary data.</text>
</comment>
<proteinExistence type="predicted"/>